<evidence type="ECO:0000256" key="1">
    <source>
        <dbReference type="SAM" id="MobiDB-lite"/>
    </source>
</evidence>
<gene>
    <name evidence="2" type="ORF">ACFPWV_13360</name>
</gene>
<feature type="region of interest" description="Disordered" evidence="1">
    <location>
        <begin position="160"/>
        <end position="180"/>
    </location>
</feature>
<organism evidence="2 3">
    <name type="scientific">Streptomyces atrovirens</name>
    <dbReference type="NCBI Taxonomy" id="285556"/>
    <lineage>
        <taxon>Bacteria</taxon>
        <taxon>Bacillati</taxon>
        <taxon>Actinomycetota</taxon>
        <taxon>Actinomycetes</taxon>
        <taxon>Kitasatosporales</taxon>
        <taxon>Streptomycetaceae</taxon>
        <taxon>Streptomyces</taxon>
    </lineage>
</organism>
<protein>
    <recommendedName>
        <fullName evidence="4">Secreted protein</fullName>
    </recommendedName>
</protein>
<evidence type="ECO:0000313" key="2">
    <source>
        <dbReference type="EMBL" id="MFC5240891.1"/>
    </source>
</evidence>
<dbReference type="RefSeq" id="WP_344566077.1">
    <property type="nucleotide sequence ID" value="NZ_BAAATG010000045.1"/>
</dbReference>
<evidence type="ECO:0008006" key="4">
    <source>
        <dbReference type="Google" id="ProtNLM"/>
    </source>
</evidence>
<dbReference type="EMBL" id="JBHSKN010000011">
    <property type="protein sequence ID" value="MFC5240891.1"/>
    <property type="molecule type" value="Genomic_DNA"/>
</dbReference>
<comment type="caution">
    <text evidence="2">The sequence shown here is derived from an EMBL/GenBank/DDBJ whole genome shotgun (WGS) entry which is preliminary data.</text>
</comment>
<sequence length="180" mass="18931">MSVKRLLTKRGVAGAGVRRVLGVTAVAAAVAGLLAMGSAGGQDGGAAVAPVADEAPGYAVETFDYPQADRILQERGILLKRGDGHIVLTDCGSVENPLQVWATGHTTPFCFRVTGDEGYLALEMPAVYAVRGNDYQSQVDMTVGGEERTFDITQNTWTPVGQTADPESGPHTLVEIRTSK</sequence>
<name>A0ABW0DQV3_9ACTN</name>
<reference evidence="3" key="1">
    <citation type="journal article" date="2019" name="Int. J. Syst. Evol. Microbiol.">
        <title>The Global Catalogue of Microorganisms (GCM) 10K type strain sequencing project: providing services to taxonomists for standard genome sequencing and annotation.</title>
        <authorList>
            <consortium name="The Broad Institute Genomics Platform"/>
            <consortium name="The Broad Institute Genome Sequencing Center for Infectious Disease"/>
            <person name="Wu L."/>
            <person name="Ma J."/>
        </authorList>
    </citation>
    <scope>NUCLEOTIDE SEQUENCE [LARGE SCALE GENOMIC DNA]</scope>
    <source>
        <strain evidence="3">CGMCC 4.7131</strain>
    </source>
</reference>
<proteinExistence type="predicted"/>
<evidence type="ECO:0000313" key="3">
    <source>
        <dbReference type="Proteomes" id="UP001596035"/>
    </source>
</evidence>
<accession>A0ABW0DQV3</accession>
<keyword evidence="3" id="KW-1185">Reference proteome</keyword>
<dbReference type="Proteomes" id="UP001596035">
    <property type="component" value="Unassembled WGS sequence"/>
</dbReference>